<keyword evidence="9" id="KW-1185">Reference proteome</keyword>
<feature type="region of interest" description="Disordered" evidence="6">
    <location>
        <begin position="55"/>
        <end position="77"/>
    </location>
</feature>
<evidence type="ECO:0000313" key="9">
    <source>
        <dbReference type="Proteomes" id="UP000039865"/>
    </source>
</evidence>
<dbReference type="InterPro" id="IPR051645">
    <property type="entry name" value="PER33/POM33_regulator"/>
</dbReference>
<sequence>MEEKFKAFRKFDWTLSEKWQLYLSNLYPIPARDRLEKIRKRWYRDNIDKEFDINYEEPSDEQRQQQQSQQRAQGSQNQYQQNPYAGYQYPEQLPSFKLYQEVLWVVFLLSIPFRFYTGFLAFGALLCGLIRRHGYPKFSQEYLQRVAFDDNFHMITYVGTLTMSSGSLIMYVPLILSAFLEISPSGKKFIEQYQRIPFVSYFKDTFDKGVTLKSQFIEMRSDFEVYIGLYLIVVWFIGWSNFLQIIIYWQLMRVRYMMSANLQAAFRRLDTKISGYLQSPSVPEVVRTVYIKMKSFLAGMAEQPNPNQAPSGGVGGLLSRCSIF</sequence>
<name>A0A078AXV9_STYLE</name>
<dbReference type="InterPro" id="IPR005344">
    <property type="entry name" value="TMEM33/Pom33"/>
</dbReference>
<dbReference type="PANTHER" id="PTHR12703:SF4">
    <property type="entry name" value="TRANSMEMBRANE PROTEIN 33"/>
    <property type="match status" value="1"/>
</dbReference>
<proteinExistence type="inferred from homology"/>
<dbReference type="InParanoid" id="A0A078AXV9"/>
<dbReference type="GO" id="GO:0071786">
    <property type="term" value="P:endoplasmic reticulum tubular network organization"/>
    <property type="evidence" value="ECO:0007669"/>
    <property type="project" value="TreeGrafter"/>
</dbReference>
<evidence type="ECO:0000256" key="5">
    <source>
        <dbReference type="ARBA" id="ARBA00023136"/>
    </source>
</evidence>
<comment type="subcellular location">
    <subcellularLocation>
        <location evidence="1">Membrane</location>
        <topology evidence="1">Multi-pass membrane protein</topology>
    </subcellularLocation>
</comment>
<feature type="transmembrane region" description="Helical" evidence="7">
    <location>
        <begin position="151"/>
        <end position="176"/>
    </location>
</feature>
<keyword evidence="4 7" id="KW-1133">Transmembrane helix</keyword>
<comment type="similarity">
    <text evidence="2">Belongs to the PER33/POM33 family.</text>
</comment>
<evidence type="ECO:0000313" key="8">
    <source>
        <dbReference type="EMBL" id="CDW87014.1"/>
    </source>
</evidence>
<organism evidence="8 9">
    <name type="scientific">Stylonychia lemnae</name>
    <name type="common">Ciliate</name>
    <dbReference type="NCBI Taxonomy" id="5949"/>
    <lineage>
        <taxon>Eukaryota</taxon>
        <taxon>Sar</taxon>
        <taxon>Alveolata</taxon>
        <taxon>Ciliophora</taxon>
        <taxon>Intramacronucleata</taxon>
        <taxon>Spirotrichea</taxon>
        <taxon>Stichotrichia</taxon>
        <taxon>Sporadotrichida</taxon>
        <taxon>Oxytrichidae</taxon>
        <taxon>Stylonychinae</taxon>
        <taxon>Stylonychia</taxon>
    </lineage>
</organism>
<dbReference type="Proteomes" id="UP000039865">
    <property type="component" value="Unassembled WGS sequence"/>
</dbReference>
<dbReference type="GO" id="GO:0005783">
    <property type="term" value="C:endoplasmic reticulum"/>
    <property type="evidence" value="ECO:0007669"/>
    <property type="project" value="TreeGrafter"/>
</dbReference>
<evidence type="ECO:0000256" key="1">
    <source>
        <dbReference type="ARBA" id="ARBA00004141"/>
    </source>
</evidence>
<evidence type="ECO:0000256" key="4">
    <source>
        <dbReference type="ARBA" id="ARBA00022989"/>
    </source>
</evidence>
<dbReference type="OrthoDB" id="2423701at2759"/>
<evidence type="ECO:0000256" key="7">
    <source>
        <dbReference type="SAM" id="Phobius"/>
    </source>
</evidence>
<evidence type="ECO:0000256" key="3">
    <source>
        <dbReference type="ARBA" id="ARBA00022692"/>
    </source>
</evidence>
<gene>
    <name evidence="8" type="primary">Contig10396.g11085</name>
    <name evidence="8" type="ORF">STYLEM_16116</name>
</gene>
<feature type="transmembrane region" description="Helical" evidence="7">
    <location>
        <begin position="227"/>
        <end position="249"/>
    </location>
</feature>
<accession>A0A078AXV9</accession>
<evidence type="ECO:0000256" key="6">
    <source>
        <dbReference type="SAM" id="MobiDB-lite"/>
    </source>
</evidence>
<dbReference type="Pfam" id="PF03661">
    <property type="entry name" value="TMEM33_Pom33"/>
    <property type="match status" value="1"/>
</dbReference>
<reference evidence="8 9" key="1">
    <citation type="submission" date="2014-06" db="EMBL/GenBank/DDBJ databases">
        <authorList>
            <person name="Swart Estienne"/>
        </authorList>
    </citation>
    <scope>NUCLEOTIDE SEQUENCE [LARGE SCALE GENOMIC DNA]</scope>
    <source>
        <strain evidence="8 9">130c</strain>
    </source>
</reference>
<protein>
    <submittedName>
        <fullName evidence="8">Secy-independent transporter protein</fullName>
    </submittedName>
</protein>
<dbReference type="OMA" id="CLSHPMV"/>
<feature type="compositionally biased region" description="Low complexity" evidence="6">
    <location>
        <begin position="64"/>
        <end position="77"/>
    </location>
</feature>
<dbReference type="EMBL" id="CCKQ01015208">
    <property type="protein sequence ID" value="CDW87014.1"/>
    <property type="molecule type" value="Genomic_DNA"/>
</dbReference>
<dbReference type="GO" id="GO:0016020">
    <property type="term" value="C:membrane"/>
    <property type="evidence" value="ECO:0007669"/>
    <property type="project" value="UniProtKB-SubCell"/>
</dbReference>
<dbReference type="PANTHER" id="PTHR12703">
    <property type="entry name" value="TRANSMEMBRANE PROTEIN 33"/>
    <property type="match status" value="1"/>
</dbReference>
<evidence type="ECO:0000256" key="2">
    <source>
        <dbReference type="ARBA" id="ARBA00007322"/>
    </source>
</evidence>
<keyword evidence="5 7" id="KW-0472">Membrane</keyword>
<feature type="transmembrane region" description="Helical" evidence="7">
    <location>
        <begin position="102"/>
        <end position="130"/>
    </location>
</feature>
<dbReference type="GO" id="GO:0061024">
    <property type="term" value="P:membrane organization"/>
    <property type="evidence" value="ECO:0007669"/>
    <property type="project" value="TreeGrafter"/>
</dbReference>
<dbReference type="AlphaFoldDB" id="A0A078AXV9"/>
<keyword evidence="3 7" id="KW-0812">Transmembrane</keyword>